<reference evidence="7" key="2">
    <citation type="submission" date="2019-04" db="EMBL/GenBank/DDBJ databases">
        <title>Antibiotic -producing symbionts dynamically transition between plant pathogenicity and insect- defensive mutualism.</title>
        <authorList>
            <person name="Florez L."/>
        </authorList>
    </citation>
    <scope>NUCLEOTIDE SEQUENCE</scope>
    <source>
        <strain evidence="7">ST036079</strain>
    </source>
</reference>
<dbReference type="AlphaFoldDB" id="A0A4D8TSX9"/>
<dbReference type="PIRSF" id="PIRSF006603">
    <property type="entry name" value="DinF"/>
    <property type="match status" value="1"/>
</dbReference>
<dbReference type="PANTHER" id="PTHR43549">
    <property type="entry name" value="MULTIDRUG RESISTANCE PROTEIN YPNP-RELATED"/>
    <property type="match status" value="1"/>
</dbReference>
<reference evidence="7" key="1">
    <citation type="submission" date="2017-02" db="EMBL/GenBank/DDBJ databases">
        <authorList>
            <person name="Scherlach K."/>
        </authorList>
    </citation>
    <scope>NUCLEOTIDE SEQUENCE</scope>
    <source>
        <strain evidence="7">ST036079</strain>
    </source>
</reference>
<keyword evidence="2" id="KW-0813">Transport</keyword>
<sequence length="451" mass="47389">MKDLTQGSITRHIVTMAVPIAIGMIFQALYYLVDLYFVGRLGEDALAGVGAAGNVTFLVLALTQVLGVGTVALIAQAAGRKDRDSANLVFNQAVALSAVSGIVVLVLGYALTTLYLRSISSDAATIAAGRTYLYWYMPGLALQFALVAMGSALRGTGIVQPTLTVQLLSVVLNAILAPILIAGWLTGAPMGVAGAGLATTISLAVATLALWGYFRKLERFVGFDGSLLTPRLGEWRRILGIGLPAGGEYALLFLFSALAYWAIRDFGAAAQAGFGAGSRLLQGLILPGLAISFAAGPIIGQNFGAGNVERVRGTFRSAVVLVSVVMVPLAIAVYAFAPSLVTVFSKDAGVIGQGSVFLHIVAWNFIAQGIIFTCSSVFQGLGNTRPSLLSSSVRLLAFALPTIWIAMRGNFAIELIWYFSLASMFIQAAVSLLLLRRQFDLRLSGAMPAAT</sequence>
<dbReference type="RefSeq" id="WP_160294752.1">
    <property type="nucleotide sequence ID" value="NZ_CADEWN010000006.1"/>
</dbReference>
<keyword evidence="4" id="KW-0812">Transmembrane</keyword>
<dbReference type="NCBIfam" id="TIGR00797">
    <property type="entry name" value="matE"/>
    <property type="match status" value="1"/>
</dbReference>
<evidence type="ECO:0000256" key="5">
    <source>
        <dbReference type="ARBA" id="ARBA00022989"/>
    </source>
</evidence>
<organism evidence="7">
    <name type="scientific">Burkholderia gladioli</name>
    <name type="common">Pseudomonas marginata</name>
    <name type="synonym">Phytomonas marginata</name>
    <dbReference type="NCBI Taxonomy" id="28095"/>
    <lineage>
        <taxon>Bacteria</taxon>
        <taxon>Pseudomonadati</taxon>
        <taxon>Pseudomonadota</taxon>
        <taxon>Betaproteobacteria</taxon>
        <taxon>Burkholderiales</taxon>
        <taxon>Burkholderiaceae</taxon>
        <taxon>Burkholderia</taxon>
    </lineage>
</organism>
<evidence type="ECO:0000256" key="6">
    <source>
        <dbReference type="ARBA" id="ARBA00023136"/>
    </source>
</evidence>
<name>A0A4D8TSX9_BURGA</name>
<evidence type="ECO:0000256" key="3">
    <source>
        <dbReference type="ARBA" id="ARBA00022475"/>
    </source>
</evidence>
<dbReference type="PANTHER" id="PTHR43549:SF3">
    <property type="entry name" value="MULTIDRUG RESISTANCE PROTEIN YPNP-RELATED"/>
    <property type="match status" value="1"/>
</dbReference>
<evidence type="ECO:0000256" key="2">
    <source>
        <dbReference type="ARBA" id="ARBA00022448"/>
    </source>
</evidence>
<keyword evidence="6" id="KW-0472">Membrane</keyword>
<evidence type="ECO:0000256" key="4">
    <source>
        <dbReference type="ARBA" id="ARBA00022692"/>
    </source>
</evidence>
<accession>A0A4D8TSX9</accession>
<keyword evidence="5" id="KW-1133">Transmembrane helix</keyword>
<dbReference type="InterPro" id="IPR052031">
    <property type="entry name" value="Membrane_Transporter-Flippase"/>
</dbReference>
<keyword evidence="3" id="KW-1003">Cell membrane</keyword>
<dbReference type="Pfam" id="PF01554">
    <property type="entry name" value="MatE"/>
    <property type="match status" value="2"/>
</dbReference>
<dbReference type="GO" id="GO:0042910">
    <property type="term" value="F:xenobiotic transmembrane transporter activity"/>
    <property type="evidence" value="ECO:0007669"/>
    <property type="project" value="InterPro"/>
</dbReference>
<evidence type="ECO:0000256" key="1">
    <source>
        <dbReference type="ARBA" id="ARBA00004429"/>
    </source>
</evidence>
<comment type="subcellular location">
    <subcellularLocation>
        <location evidence="1">Cell inner membrane</location>
        <topology evidence="1">Multi-pass membrane protein</topology>
    </subcellularLocation>
</comment>
<dbReference type="EMBL" id="LT797838">
    <property type="protein sequence ID" value="SKB24616.1"/>
    <property type="molecule type" value="Genomic_DNA"/>
</dbReference>
<evidence type="ECO:0000313" key="7">
    <source>
        <dbReference type="EMBL" id="SKB24616.1"/>
    </source>
</evidence>
<dbReference type="InterPro" id="IPR048279">
    <property type="entry name" value="MdtK-like"/>
</dbReference>
<dbReference type="InterPro" id="IPR002528">
    <property type="entry name" value="MATE_fam"/>
</dbReference>
<dbReference type="GO" id="GO:0005886">
    <property type="term" value="C:plasma membrane"/>
    <property type="evidence" value="ECO:0007669"/>
    <property type="project" value="UniProtKB-SubCell"/>
</dbReference>
<proteinExistence type="predicted"/>
<dbReference type="GO" id="GO:0015297">
    <property type="term" value="F:antiporter activity"/>
    <property type="evidence" value="ECO:0007669"/>
    <property type="project" value="InterPro"/>
</dbReference>
<protein>
    <submittedName>
        <fullName evidence="7">Uncharacterized protein</fullName>
    </submittedName>
</protein>